<gene>
    <name evidence="1" type="ORF">B296_00015998</name>
</gene>
<comment type="caution">
    <text evidence="1">The sequence shown here is derived from an EMBL/GenBank/DDBJ whole genome shotgun (WGS) entry which is preliminary data.</text>
</comment>
<dbReference type="Proteomes" id="UP000287651">
    <property type="component" value="Unassembled WGS sequence"/>
</dbReference>
<evidence type="ECO:0000313" key="1">
    <source>
        <dbReference type="EMBL" id="RRT53556.1"/>
    </source>
</evidence>
<dbReference type="AlphaFoldDB" id="A0A426YPB0"/>
<proteinExistence type="predicted"/>
<dbReference type="EMBL" id="AMZH03011082">
    <property type="protein sequence ID" value="RRT53556.1"/>
    <property type="molecule type" value="Genomic_DNA"/>
</dbReference>
<accession>A0A426YPB0</accession>
<organism evidence="1 2">
    <name type="scientific">Ensete ventricosum</name>
    <name type="common">Abyssinian banana</name>
    <name type="synonym">Musa ensete</name>
    <dbReference type="NCBI Taxonomy" id="4639"/>
    <lineage>
        <taxon>Eukaryota</taxon>
        <taxon>Viridiplantae</taxon>
        <taxon>Streptophyta</taxon>
        <taxon>Embryophyta</taxon>
        <taxon>Tracheophyta</taxon>
        <taxon>Spermatophyta</taxon>
        <taxon>Magnoliopsida</taxon>
        <taxon>Liliopsida</taxon>
        <taxon>Zingiberales</taxon>
        <taxon>Musaceae</taxon>
        <taxon>Ensete</taxon>
    </lineage>
</organism>
<sequence length="193" mass="21597">MLASLCPPLCEPRGWAPRGLSLRALLIFTFLHRQNLDGDVLVGPLQHYWYSHGGSLHKRPEEARRHNPDHESLDDQRWVCIGNALISSMKWARYWPRCSSSFCLISRRDATAGFGHALERKLASNSLVKSYRLTHWVRAPDAWLHRSRGPDPTKGRNGANCRRSKSSEVVHSMAALLLSGTGRLPEAVGLAVG</sequence>
<protein>
    <submittedName>
        <fullName evidence="1">Uncharacterized protein</fullName>
    </submittedName>
</protein>
<reference evidence="1 2" key="1">
    <citation type="journal article" date="2014" name="Agronomy (Basel)">
        <title>A Draft Genome Sequence for Ensete ventricosum, the Drought-Tolerant Tree Against Hunger.</title>
        <authorList>
            <person name="Harrison J."/>
            <person name="Moore K.A."/>
            <person name="Paszkiewicz K."/>
            <person name="Jones T."/>
            <person name="Grant M."/>
            <person name="Ambacheew D."/>
            <person name="Muzemil S."/>
            <person name="Studholme D.J."/>
        </authorList>
    </citation>
    <scope>NUCLEOTIDE SEQUENCE [LARGE SCALE GENOMIC DNA]</scope>
</reference>
<evidence type="ECO:0000313" key="2">
    <source>
        <dbReference type="Proteomes" id="UP000287651"/>
    </source>
</evidence>
<name>A0A426YPB0_ENSVE</name>